<dbReference type="InterPro" id="IPR015424">
    <property type="entry name" value="PyrdxlP-dep_Trfase"/>
</dbReference>
<dbReference type="PANTHER" id="PTHR21152:SF40">
    <property type="entry name" value="ALANINE--GLYOXYLATE AMINOTRANSFERASE"/>
    <property type="match status" value="1"/>
</dbReference>
<reference evidence="13" key="1">
    <citation type="submission" date="2019-08" db="EMBL/GenBank/DDBJ databases">
        <title>Limnoglobus roseus gen. nov., sp. nov., a novel freshwater planctomycete with a giant genome from the family Gemmataceae.</title>
        <authorList>
            <person name="Kulichevskaya I.S."/>
            <person name="Naumoff D.G."/>
            <person name="Miroshnikov K."/>
            <person name="Ivanova A."/>
            <person name="Philippov D.A."/>
            <person name="Hakobyan A."/>
            <person name="Rijpstra I.C."/>
            <person name="Sinninghe Damste J.S."/>
            <person name="Liesack W."/>
            <person name="Dedysh S.N."/>
        </authorList>
    </citation>
    <scope>NUCLEOTIDE SEQUENCE [LARGE SCALE GENOMIC DNA]</scope>
    <source>
        <strain evidence="13">PX52</strain>
    </source>
</reference>
<evidence type="ECO:0000256" key="8">
    <source>
        <dbReference type="RuleBase" id="RU004075"/>
    </source>
</evidence>
<evidence type="ECO:0000259" key="11">
    <source>
        <dbReference type="Pfam" id="PF00266"/>
    </source>
</evidence>
<gene>
    <name evidence="12" type="ORF">PX52LOC_03862</name>
</gene>
<dbReference type="RefSeq" id="WP_149111558.1">
    <property type="nucleotide sequence ID" value="NZ_CP042425.1"/>
</dbReference>
<dbReference type="InterPro" id="IPR020578">
    <property type="entry name" value="Aminotrans_V_PyrdxlP_BS"/>
</dbReference>
<evidence type="ECO:0000256" key="7">
    <source>
        <dbReference type="PIRSR" id="PIRSR000524-50"/>
    </source>
</evidence>
<dbReference type="InterPro" id="IPR015421">
    <property type="entry name" value="PyrdxlP-dep_Trfase_major"/>
</dbReference>
<dbReference type="PROSITE" id="PS00595">
    <property type="entry name" value="AA_TRANSFER_CLASS_5"/>
    <property type="match status" value="1"/>
</dbReference>
<dbReference type="EMBL" id="CP042425">
    <property type="protein sequence ID" value="QEL16887.1"/>
    <property type="molecule type" value="Genomic_DNA"/>
</dbReference>
<dbReference type="InterPro" id="IPR015422">
    <property type="entry name" value="PyrdxlP-dep_Trfase_small"/>
</dbReference>
<dbReference type="GO" id="GO:0008453">
    <property type="term" value="F:alanine-glyoxylate transaminase activity"/>
    <property type="evidence" value="ECO:0007669"/>
    <property type="project" value="TreeGrafter"/>
</dbReference>
<evidence type="ECO:0000256" key="3">
    <source>
        <dbReference type="ARBA" id="ARBA00022576"/>
    </source>
</evidence>
<evidence type="ECO:0000256" key="1">
    <source>
        <dbReference type="ARBA" id="ARBA00001933"/>
    </source>
</evidence>
<dbReference type="Pfam" id="PF00266">
    <property type="entry name" value="Aminotran_5"/>
    <property type="match status" value="1"/>
</dbReference>
<evidence type="ECO:0000313" key="12">
    <source>
        <dbReference type="EMBL" id="QEL16887.1"/>
    </source>
</evidence>
<accession>A0A5C1AFB1</accession>
<dbReference type="Gene3D" id="3.90.1150.10">
    <property type="entry name" value="Aspartate Aminotransferase, domain 1"/>
    <property type="match status" value="1"/>
</dbReference>
<keyword evidence="13" id="KW-1185">Reference proteome</keyword>
<dbReference type="KEGG" id="lrs:PX52LOC_03862"/>
<evidence type="ECO:0000256" key="9">
    <source>
        <dbReference type="RuleBase" id="RU004504"/>
    </source>
</evidence>
<dbReference type="PIRSF" id="PIRSF000524">
    <property type="entry name" value="SPT"/>
    <property type="match status" value="1"/>
</dbReference>
<comment type="similarity">
    <text evidence="2 8">Belongs to the class-V pyridoxal-phosphate-dependent aminotransferase family.</text>
</comment>
<dbReference type="InterPro" id="IPR024169">
    <property type="entry name" value="SP_NH2Trfase/AEP_transaminase"/>
</dbReference>
<dbReference type="Gene3D" id="3.40.640.10">
    <property type="entry name" value="Type I PLP-dependent aspartate aminotransferase-like (Major domain)"/>
    <property type="match status" value="1"/>
</dbReference>
<feature type="modified residue" description="N6-(pyridoxal phosphate)lysine" evidence="7">
    <location>
        <position position="199"/>
    </location>
</feature>
<feature type="domain" description="Aminotransferase class V" evidence="11">
    <location>
        <begin position="37"/>
        <end position="336"/>
    </location>
</feature>
<keyword evidence="4 12" id="KW-0808">Transferase</keyword>
<evidence type="ECO:0000313" key="13">
    <source>
        <dbReference type="Proteomes" id="UP000324974"/>
    </source>
</evidence>
<dbReference type="CDD" id="cd06451">
    <property type="entry name" value="AGAT_like"/>
    <property type="match status" value="1"/>
</dbReference>
<dbReference type="GO" id="GO:0004760">
    <property type="term" value="F:L-serine-pyruvate transaminase activity"/>
    <property type="evidence" value="ECO:0007669"/>
    <property type="project" value="TreeGrafter"/>
</dbReference>
<evidence type="ECO:0000256" key="10">
    <source>
        <dbReference type="SAM" id="MobiDB-lite"/>
    </source>
</evidence>
<feature type="binding site" evidence="6">
    <location>
        <position position="346"/>
    </location>
    <ligand>
        <name>substrate</name>
    </ligand>
</feature>
<dbReference type="GO" id="GO:0019265">
    <property type="term" value="P:glycine biosynthetic process, by transamination of glyoxylate"/>
    <property type="evidence" value="ECO:0007669"/>
    <property type="project" value="TreeGrafter"/>
</dbReference>
<feature type="region of interest" description="Disordered" evidence="10">
    <location>
        <begin position="1"/>
        <end position="23"/>
    </location>
</feature>
<dbReference type="OrthoDB" id="389074at2"/>
<evidence type="ECO:0000256" key="4">
    <source>
        <dbReference type="ARBA" id="ARBA00022679"/>
    </source>
</evidence>
<comment type="cofactor">
    <cofactor evidence="1 7 9">
        <name>pyridoxal 5'-phosphate</name>
        <dbReference type="ChEBI" id="CHEBI:597326"/>
    </cofactor>
</comment>
<keyword evidence="5 7" id="KW-0663">Pyridoxal phosphate</keyword>
<evidence type="ECO:0000256" key="5">
    <source>
        <dbReference type="ARBA" id="ARBA00022898"/>
    </source>
</evidence>
<dbReference type="InterPro" id="IPR000192">
    <property type="entry name" value="Aminotrans_V_dom"/>
</dbReference>
<dbReference type="FunFam" id="3.40.640.10:FF:000027">
    <property type="entry name" value="Serine--pyruvate aminotransferase, mitochondrial"/>
    <property type="match status" value="1"/>
</dbReference>
<name>A0A5C1AFB1_9BACT</name>
<evidence type="ECO:0000256" key="6">
    <source>
        <dbReference type="PIRSR" id="PIRSR000524-1"/>
    </source>
</evidence>
<protein>
    <submittedName>
        <fullName evidence="12">Alanine--glyoxylate aminotransferase family protein</fullName>
    </submittedName>
</protein>
<dbReference type="SUPFAM" id="SSF53383">
    <property type="entry name" value="PLP-dependent transferases"/>
    <property type="match status" value="1"/>
</dbReference>
<keyword evidence="3 12" id="KW-0032">Aminotransferase</keyword>
<dbReference type="PANTHER" id="PTHR21152">
    <property type="entry name" value="AMINOTRANSFERASE CLASS V"/>
    <property type="match status" value="1"/>
</dbReference>
<feature type="compositionally biased region" description="Low complexity" evidence="10">
    <location>
        <begin position="8"/>
        <end position="21"/>
    </location>
</feature>
<evidence type="ECO:0000256" key="2">
    <source>
        <dbReference type="ARBA" id="ARBA00009236"/>
    </source>
</evidence>
<dbReference type="Proteomes" id="UP000324974">
    <property type="component" value="Chromosome"/>
</dbReference>
<dbReference type="AlphaFoldDB" id="A0A5C1AFB1"/>
<sequence length="394" mass="42673">MPTIPGQLTPSPRLLLGPGPSDAHPRVLTAMTTPLLGHLDPQFLELMNETQEMIRTVYQTKNKMTFPISATGTAGMETCLVNLLEPGDKAVICAKGYFGNRMIDIAGRTGAEVTTLTVPWGQVFDLNVIRETLQKVRPRVLGIVHAETSTGAHQPIEELGKLCHEFNTLLVVDAVTSVGCTPVEVDAWELDAVFTCSQKGLGCPPGLSPITFSERAMDVVRNRKIKCRSWYFDLSLISTYWGGDRAYHHTGPISMVYALREGLRVVLEEGLETRFARHVRNHHALKAGLEAIGLTYTADPAHQLPQLNAVRIPAGIDDVACRKKLLNDFGIEIGGGLGDFKGVAWRIGLMGYNSKPSSVLLVLAAMEQVLKSAGAAIEPGRGVAAAEGVYAQKV</sequence>
<organism evidence="12 13">
    <name type="scientific">Limnoglobus roseus</name>
    <dbReference type="NCBI Taxonomy" id="2598579"/>
    <lineage>
        <taxon>Bacteria</taxon>
        <taxon>Pseudomonadati</taxon>
        <taxon>Planctomycetota</taxon>
        <taxon>Planctomycetia</taxon>
        <taxon>Gemmatales</taxon>
        <taxon>Gemmataceae</taxon>
        <taxon>Limnoglobus</taxon>
    </lineage>
</organism>
<proteinExistence type="inferred from homology"/>